<evidence type="ECO:0000256" key="10">
    <source>
        <dbReference type="ARBA" id="ARBA00022723"/>
    </source>
</evidence>
<evidence type="ECO:0000256" key="9">
    <source>
        <dbReference type="ARBA" id="ARBA00022679"/>
    </source>
</evidence>
<dbReference type="PROSITE" id="PS01053">
    <property type="entry name" value="ARGINASE_1"/>
    <property type="match status" value="1"/>
</dbReference>
<dbReference type="EC" id="3.5.3.1" evidence="5"/>
<proteinExistence type="inferred from homology"/>
<dbReference type="OrthoDB" id="3398487at2"/>
<evidence type="ECO:0000256" key="12">
    <source>
        <dbReference type="ARBA" id="ARBA00022898"/>
    </source>
</evidence>
<evidence type="ECO:0000256" key="8">
    <source>
        <dbReference type="ARBA" id="ARBA00022576"/>
    </source>
</evidence>
<sequence>MTTPTPLPHGPRGTIRVVCAASSLGAPQPGPAAAPEALLAAGLLRRLNAHGAPAEADPLLRPFEAPPHGAPMAERLEAAGIYLRRLADHVAALPQDCLPLILGGDHSVAAGTWRGVARRVQPRGTLGLIWIDAHLDSHTDLSTHSGNIHGMPLAALLGEGHEALTGVPGPRPDPNRVCLIGARAWEAEELQRLTRLGARVFTMAEVHRRGLAAVFREALEIVRDGTAGFGVSVDLDAVDPLDMPAVLCPEPDGLRAAELADALHALRACGDLAALEIVEYVPERDPRGESAIRAMRCAEAALGAGTYLLRTREREFGAHNYAPPPVVFQRGVGVWLWDVEGRRYLDMMAAYSALAFGHAHPRLLGALTEQAGRLALTSRAYANDRLPMLLERLCVVFGYQRALPVNTGLEAVETALKAARKWAYQVKGVPAGTAEIIACQGNFHGRSIAIVGLSSEARYRQGFGPFPPGLRCIPYGDPQALEEAITPHTAAFLVEPLQAEGGMIVPPSGYLARCAEICARHNVLLIADEVQTGLGRTGRLLGCDHDGVRPDGLILGKALGGGLLPVSAFLADAAVMDVFQPGDHGSTFGGNPLGAAVALEVLDLLAETRIWEHAERLGAELRRRLAASQAPCVREIRGRGLLTGIELAADGPSAARAAELLLTRGIATRDARGNVLRLSPPLIIDDAVLAQAADTVGEVLGILSATH</sequence>
<keyword evidence="7" id="KW-0056">Arginine metabolism</keyword>
<dbReference type="GO" id="GO:0006525">
    <property type="term" value="P:arginine metabolic process"/>
    <property type="evidence" value="ECO:0007669"/>
    <property type="project" value="UniProtKB-KW"/>
</dbReference>
<dbReference type="EC" id="2.6.1.13" evidence="6"/>
<evidence type="ECO:0000256" key="6">
    <source>
        <dbReference type="ARBA" id="ARBA00012924"/>
    </source>
</evidence>
<dbReference type="Pfam" id="PF00491">
    <property type="entry name" value="Arginase"/>
    <property type="match status" value="1"/>
</dbReference>
<evidence type="ECO:0000256" key="13">
    <source>
        <dbReference type="ARBA" id="ARBA00023211"/>
    </source>
</evidence>
<evidence type="ECO:0000256" key="1">
    <source>
        <dbReference type="ARBA" id="ARBA00001933"/>
    </source>
</evidence>
<dbReference type="EMBL" id="SSOC01000005">
    <property type="protein sequence ID" value="THF64047.1"/>
    <property type="molecule type" value="Genomic_DNA"/>
</dbReference>
<protein>
    <recommendedName>
        <fullName evidence="14">Ornithine--oxo-acid aminotransferase</fullName>
        <ecNumber evidence="6">2.6.1.13</ecNumber>
        <ecNumber evidence="5">3.5.3.1</ecNumber>
    </recommendedName>
</protein>
<dbReference type="GO" id="GO:0000050">
    <property type="term" value="P:urea cycle"/>
    <property type="evidence" value="ECO:0007669"/>
    <property type="project" value="UniProtKB-UniPathway"/>
</dbReference>
<dbReference type="Gene3D" id="3.40.800.10">
    <property type="entry name" value="Ureohydrolase domain"/>
    <property type="match status" value="1"/>
</dbReference>
<dbReference type="GO" id="GO:0042802">
    <property type="term" value="F:identical protein binding"/>
    <property type="evidence" value="ECO:0007669"/>
    <property type="project" value="TreeGrafter"/>
</dbReference>
<evidence type="ECO:0000256" key="5">
    <source>
        <dbReference type="ARBA" id="ARBA00012168"/>
    </source>
</evidence>
<gene>
    <name evidence="16" type="primary">rocD</name>
    <name evidence="16" type="ORF">E6C76_15910</name>
</gene>
<dbReference type="Gene3D" id="3.40.640.10">
    <property type="entry name" value="Type I PLP-dependent aspartate aminotransferase-like (Major domain)"/>
    <property type="match status" value="1"/>
</dbReference>
<evidence type="ECO:0000256" key="15">
    <source>
        <dbReference type="PROSITE-ProRule" id="PRU00742"/>
    </source>
</evidence>
<evidence type="ECO:0000256" key="14">
    <source>
        <dbReference type="ARBA" id="ARBA00030587"/>
    </source>
</evidence>
<dbReference type="GO" id="GO:0046872">
    <property type="term" value="F:metal ion binding"/>
    <property type="evidence" value="ECO:0007669"/>
    <property type="project" value="UniProtKB-KW"/>
</dbReference>
<evidence type="ECO:0000313" key="16">
    <source>
        <dbReference type="EMBL" id="THF64047.1"/>
    </source>
</evidence>
<keyword evidence="17" id="KW-1185">Reference proteome</keyword>
<dbReference type="PANTHER" id="PTHR11986">
    <property type="entry name" value="AMINOTRANSFERASE CLASS III"/>
    <property type="match status" value="1"/>
</dbReference>
<dbReference type="GO" id="GO:0004587">
    <property type="term" value="F:ornithine aminotransferase activity"/>
    <property type="evidence" value="ECO:0007669"/>
    <property type="project" value="UniProtKB-EC"/>
</dbReference>
<dbReference type="InterPro" id="IPR006035">
    <property type="entry name" value="Ureohydrolase"/>
</dbReference>
<dbReference type="FunFam" id="3.40.640.10:FF:000011">
    <property type="entry name" value="Ornithine aminotransferase"/>
    <property type="match status" value="1"/>
</dbReference>
<name>A0A4S4AVJ5_9RHOO</name>
<dbReference type="InterPro" id="IPR050103">
    <property type="entry name" value="Class-III_PLP-dep_AT"/>
</dbReference>
<dbReference type="InterPro" id="IPR005814">
    <property type="entry name" value="Aminotrans_3"/>
</dbReference>
<keyword evidence="10" id="KW-0479">Metal-binding</keyword>
<comment type="caution">
    <text evidence="16">The sequence shown here is derived from an EMBL/GenBank/DDBJ whole genome shotgun (WGS) entry which is preliminary data.</text>
</comment>
<dbReference type="InterPro" id="IPR020855">
    <property type="entry name" value="Ureohydrolase_Mn_BS"/>
</dbReference>
<comment type="cofactor">
    <cofactor evidence="1">
        <name>pyridoxal 5'-phosphate</name>
        <dbReference type="ChEBI" id="CHEBI:597326"/>
    </cofactor>
</comment>
<reference evidence="16 17" key="1">
    <citation type="submission" date="2019-04" db="EMBL/GenBank/DDBJ databases">
        <title>Azoarcus nasutitermitis sp. nov. isolated from termite nest.</title>
        <authorList>
            <person name="Lin S.-Y."/>
            <person name="Hameed A."/>
            <person name="Hsu Y.-H."/>
            <person name="Young C.-C."/>
        </authorList>
    </citation>
    <scope>NUCLEOTIDE SEQUENCE [LARGE SCALE GENOMIC DNA]</scope>
    <source>
        <strain evidence="16 17">CC-YHH838</strain>
    </source>
</reference>
<comment type="cofactor">
    <cofactor evidence="2">
        <name>Mn(2+)</name>
        <dbReference type="ChEBI" id="CHEBI:29035"/>
    </cofactor>
</comment>
<dbReference type="SUPFAM" id="SSF53383">
    <property type="entry name" value="PLP-dependent transferases"/>
    <property type="match status" value="1"/>
</dbReference>
<dbReference type="AlphaFoldDB" id="A0A4S4AVJ5"/>
<dbReference type="InterPro" id="IPR010164">
    <property type="entry name" value="Orn_aminotrans"/>
</dbReference>
<dbReference type="Proteomes" id="UP000308430">
    <property type="component" value="Unassembled WGS sequence"/>
</dbReference>
<dbReference type="CDD" id="cd00610">
    <property type="entry name" value="OAT_like"/>
    <property type="match status" value="1"/>
</dbReference>
<dbReference type="InterPro" id="IPR015422">
    <property type="entry name" value="PyrdxlP-dep_Trfase_small"/>
</dbReference>
<dbReference type="GO" id="GO:0055129">
    <property type="term" value="P:L-proline biosynthetic process"/>
    <property type="evidence" value="ECO:0007669"/>
    <property type="project" value="UniProtKB-UniPathway"/>
</dbReference>
<dbReference type="InterPro" id="IPR015424">
    <property type="entry name" value="PyrdxlP-dep_Trfase"/>
</dbReference>
<evidence type="ECO:0000313" key="17">
    <source>
        <dbReference type="Proteomes" id="UP000308430"/>
    </source>
</evidence>
<evidence type="ECO:0000256" key="4">
    <source>
        <dbReference type="ARBA" id="ARBA00005098"/>
    </source>
</evidence>
<evidence type="ECO:0000256" key="3">
    <source>
        <dbReference type="ARBA" id="ARBA00004998"/>
    </source>
</evidence>
<keyword evidence="13" id="KW-0464">Manganese</keyword>
<keyword evidence="9 16" id="KW-0808">Transferase</keyword>
<dbReference type="NCBIfam" id="TIGR01885">
    <property type="entry name" value="Orn_aminotrans"/>
    <property type="match status" value="1"/>
</dbReference>
<comment type="similarity">
    <text evidence="15">Belongs to the arginase family.</text>
</comment>
<dbReference type="InterPro" id="IPR015421">
    <property type="entry name" value="PyrdxlP-dep_Trfase_major"/>
</dbReference>
<dbReference type="InterPro" id="IPR023696">
    <property type="entry name" value="Ureohydrolase_dom_sf"/>
</dbReference>
<dbReference type="PROSITE" id="PS51409">
    <property type="entry name" value="ARGINASE_2"/>
    <property type="match status" value="1"/>
</dbReference>
<evidence type="ECO:0000256" key="7">
    <source>
        <dbReference type="ARBA" id="ARBA00022503"/>
    </source>
</evidence>
<keyword evidence="11" id="KW-0378">Hydrolase</keyword>
<organism evidence="16 17">
    <name type="scientific">Pseudothauera nasutitermitis</name>
    <dbReference type="NCBI Taxonomy" id="2565930"/>
    <lineage>
        <taxon>Bacteria</taxon>
        <taxon>Pseudomonadati</taxon>
        <taxon>Pseudomonadota</taxon>
        <taxon>Betaproteobacteria</taxon>
        <taxon>Rhodocyclales</taxon>
        <taxon>Zoogloeaceae</taxon>
        <taxon>Pseudothauera</taxon>
    </lineage>
</organism>
<dbReference type="InterPro" id="IPR014033">
    <property type="entry name" value="Arginase"/>
</dbReference>
<comment type="pathway">
    <text evidence="4">Nitrogen metabolism; urea cycle; L-ornithine and urea from L-arginine: step 1/1.</text>
</comment>
<dbReference type="RefSeq" id="WP_136349203.1">
    <property type="nucleotide sequence ID" value="NZ_SSOC01000005.1"/>
</dbReference>
<dbReference type="PANTHER" id="PTHR11986:SF18">
    <property type="entry name" value="ORNITHINE AMINOTRANSFERASE, MITOCHONDRIAL"/>
    <property type="match status" value="1"/>
</dbReference>
<dbReference type="PRINTS" id="PR00116">
    <property type="entry name" value="ARGINASE"/>
</dbReference>
<dbReference type="SUPFAM" id="SSF52768">
    <property type="entry name" value="Arginase/deacetylase"/>
    <property type="match status" value="1"/>
</dbReference>
<dbReference type="Gene3D" id="3.90.1150.10">
    <property type="entry name" value="Aspartate Aminotransferase, domain 1"/>
    <property type="match status" value="1"/>
</dbReference>
<accession>A0A4S4AVJ5</accession>
<dbReference type="GO" id="GO:0030170">
    <property type="term" value="F:pyridoxal phosphate binding"/>
    <property type="evidence" value="ECO:0007669"/>
    <property type="project" value="InterPro"/>
</dbReference>
<dbReference type="UniPathway" id="UPA00098">
    <property type="reaction ID" value="UER00358"/>
</dbReference>
<comment type="pathway">
    <text evidence="3">Amino-acid biosynthesis; L-proline biosynthesis; L-glutamate 5-semialdehyde from L-ornithine: step 1/1.</text>
</comment>
<dbReference type="CDD" id="cd09989">
    <property type="entry name" value="Arginase"/>
    <property type="match status" value="1"/>
</dbReference>
<dbReference type="UniPathway" id="UPA00158">
    <property type="reaction ID" value="UER00270"/>
</dbReference>
<dbReference type="InterPro" id="IPR049704">
    <property type="entry name" value="Aminotrans_3_PPA_site"/>
</dbReference>
<keyword evidence="12" id="KW-0663">Pyridoxal phosphate</keyword>
<evidence type="ECO:0000256" key="11">
    <source>
        <dbReference type="ARBA" id="ARBA00022801"/>
    </source>
</evidence>
<keyword evidence="8 16" id="KW-0032">Aminotransferase</keyword>
<dbReference type="Pfam" id="PF00202">
    <property type="entry name" value="Aminotran_3"/>
    <property type="match status" value="1"/>
</dbReference>
<evidence type="ECO:0000256" key="2">
    <source>
        <dbReference type="ARBA" id="ARBA00001936"/>
    </source>
</evidence>
<dbReference type="GO" id="GO:0004053">
    <property type="term" value="F:arginase activity"/>
    <property type="evidence" value="ECO:0007669"/>
    <property type="project" value="UniProtKB-EC"/>
</dbReference>
<dbReference type="PROSITE" id="PS00600">
    <property type="entry name" value="AA_TRANSFER_CLASS_3"/>
    <property type="match status" value="1"/>
</dbReference>